<keyword evidence="3 10" id="KW-0963">Cytoplasm</keyword>
<accession>A0ABY1KDG5</accession>
<dbReference type="EMBL" id="FTNK01000028">
    <property type="protein sequence ID" value="SIR65627.1"/>
    <property type="molecule type" value="Genomic_DNA"/>
</dbReference>
<keyword evidence="7 10" id="KW-0133">Cell shape</keyword>
<comment type="caution">
    <text evidence="13">The sequence shown here is derived from an EMBL/GenBank/DDBJ whole genome shotgun (WGS) entry which is preliminary data.</text>
</comment>
<keyword evidence="9 10" id="KW-0961">Cell wall biogenesis/degradation</keyword>
<dbReference type="HAMAP" id="MF_00047">
    <property type="entry name" value="Dala_Dala_lig"/>
    <property type="match status" value="1"/>
</dbReference>
<dbReference type="EC" id="6.3.2.4" evidence="10"/>
<dbReference type="PROSITE" id="PS50975">
    <property type="entry name" value="ATP_GRASP"/>
    <property type="match status" value="1"/>
</dbReference>
<dbReference type="PIRSF" id="PIRSF039102">
    <property type="entry name" value="Ddl/VanB"/>
    <property type="match status" value="1"/>
</dbReference>
<evidence type="ECO:0000259" key="12">
    <source>
        <dbReference type="PROSITE" id="PS50975"/>
    </source>
</evidence>
<dbReference type="NCBIfam" id="TIGR01205">
    <property type="entry name" value="D_ala_D_alaTIGR"/>
    <property type="match status" value="1"/>
</dbReference>
<evidence type="ECO:0000256" key="2">
    <source>
        <dbReference type="ARBA" id="ARBA00010871"/>
    </source>
</evidence>
<evidence type="ECO:0000256" key="5">
    <source>
        <dbReference type="ARBA" id="ARBA00022741"/>
    </source>
</evidence>
<dbReference type="PROSITE" id="PS00844">
    <property type="entry name" value="DALA_DALA_LIGASE_2"/>
    <property type="match status" value="1"/>
</dbReference>
<organism evidence="13 14">
    <name type="scientific">Paenibacillus macquariensis</name>
    <dbReference type="NCBI Taxonomy" id="948756"/>
    <lineage>
        <taxon>Bacteria</taxon>
        <taxon>Bacillati</taxon>
        <taxon>Bacillota</taxon>
        <taxon>Bacilli</taxon>
        <taxon>Bacillales</taxon>
        <taxon>Paenibacillaceae</taxon>
        <taxon>Paenibacillus</taxon>
    </lineage>
</organism>
<comment type="catalytic activity">
    <reaction evidence="10">
        <text>2 D-alanine + ATP = D-alanyl-D-alanine + ADP + phosphate + H(+)</text>
        <dbReference type="Rhea" id="RHEA:11224"/>
        <dbReference type="ChEBI" id="CHEBI:15378"/>
        <dbReference type="ChEBI" id="CHEBI:30616"/>
        <dbReference type="ChEBI" id="CHEBI:43474"/>
        <dbReference type="ChEBI" id="CHEBI:57416"/>
        <dbReference type="ChEBI" id="CHEBI:57822"/>
        <dbReference type="ChEBI" id="CHEBI:456216"/>
        <dbReference type="EC" id="6.3.2.4"/>
    </reaction>
</comment>
<dbReference type="Gene3D" id="3.30.1490.20">
    <property type="entry name" value="ATP-grasp fold, A domain"/>
    <property type="match status" value="1"/>
</dbReference>
<evidence type="ECO:0000256" key="11">
    <source>
        <dbReference type="PROSITE-ProRule" id="PRU00409"/>
    </source>
</evidence>
<dbReference type="Gene3D" id="3.40.50.20">
    <property type="match status" value="1"/>
</dbReference>
<dbReference type="Gene3D" id="3.30.470.20">
    <property type="entry name" value="ATP-grasp fold, B domain"/>
    <property type="match status" value="1"/>
</dbReference>
<dbReference type="InterPro" id="IPR011095">
    <property type="entry name" value="Dala_Dala_lig_C"/>
</dbReference>
<dbReference type="InterPro" id="IPR013815">
    <property type="entry name" value="ATP_grasp_subdomain_1"/>
</dbReference>
<keyword evidence="5 11" id="KW-0547">Nucleotide-binding</keyword>
<dbReference type="InterPro" id="IPR011127">
    <property type="entry name" value="Dala_Dala_lig_N"/>
</dbReference>
<gene>
    <name evidence="10" type="primary">ddl</name>
    <name evidence="13" type="ORF">SAMN05421578_1289</name>
</gene>
<dbReference type="InterPro" id="IPR005905">
    <property type="entry name" value="D_ala_D_ala"/>
</dbReference>
<keyword evidence="4 10" id="KW-0436">Ligase</keyword>
<dbReference type="NCBIfam" id="NF002378">
    <property type="entry name" value="PRK01372.1"/>
    <property type="match status" value="1"/>
</dbReference>
<comment type="function">
    <text evidence="10">Cell wall formation.</text>
</comment>
<evidence type="ECO:0000256" key="4">
    <source>
        <dbReference type="ARBA" id="ARBA00022598"/>
    </source>
</evidence>
<dbReference type="PANTHER" id="PTHR23132">
    <property type="entry name" value="D-ALANINE--D-ALANINE LIGASE"/>
    <property type="match status" value="1"/>
</dbReference>
<feature type="domain" description="ATP-grasp" evidence="12">
    <location>
        <begin position="100"/>
        <end position="297"/>
    </location>
</feature>
<dbReference type="PROSITE" id="PS00843">
    <property type="entry name" value="DALA_DALA_LIGASE_1"/>
    <property type="match status" value="1"/>
</dbReference>
<evidence type="ECO:0000313" key="14">
    <source>
        <dbReference type="Proteomes" id="UP000186666"/>
    </source>
</evidence>
<reference evidence="13 14" key="1">
    <citation type="submission" date="2017-01" db="EMBL/GenBank/DDBJ databases">
        <authorList>
            <person name="Varghese N."/>
            <person name="Submissions S."/>
        </authorList>
    </citation>
    <scope>NUCLEOTIDE SEQUENCE [LARGE SCALE GENOMIC DNA]</scope>
    <source>
        <strain evidence="13 14">ATCC 23464</strain>
    </source>
</reference>
<protein>
    <recommendedName>
        <fullName evidence="10">D-alanine--D-alanine ligase</fullName>
        <ecNumber evidence="10">6.3.2.4</ecNumber>
    </recommendedName>
    <alternativeName>
        <fullName evidence="10">D-Ala-D-Ala ligase</fullName>
    </alternativeName>
    <alternativeName>
        <fullName evidence="10">D-alanylalanine synthetase</fullName>
    </alternativeName>
</protein>
<name>A0ABY1KDG5_9BACL</name>
<evidence type="ECO:0000256" key="8">
    <source>
        <dbReference type="ARBA" id="ARBA00022984"/>
    </source>
</evidence>
<dbReference type="SUPFAM" id="SSF56059">
    <property type="entry name" value="Glutathione synthetase ATP-binding domain-like"/>
    <property type="match status" value="1"/>
</dbReference>
<keyword evidence="8 10" id="KW-0573">Peptidoglycan synthesis</keyword>
<dbReference type="InterPro" id="IPR016185">
    <property type="entry name" value="PreATP-grasp_dom_sf"/>
</dbReference>
<evidence type="ECO:0000256" key="3">
    <source>
        <dbReference type="ARBA" id="ARBA00022490"/>
    </source>
</evidence>
<keyword evidence="14" id="KW-1185">Reference proteome</keyword>
<comment type="subcellular location">
    <subcellularLocation>
        <location evidence="1 10">Cytoplasm</location>
    </subcellularLocation>
</comment>
<evidence type="ECO:0000256" key="7">
    <source>
        <dbReference type="ARBA" id="ARBA00022960"/>
    </source>
</evidence>
<dbReference type="GO" id="GO:0016874">
    <property type="term" value="F:ligase activity"/>
    <property type="evidence" value="ECO:0007669"/>
    <property type="project" value="UniProtKB-KW"/>
</dbReference>
<evidence type="ECO:0000256" key="6">
    <source>
        <dbReference type="ARBA" id="ARBA00022840"/>
    </source>
</evidence>
<dbReference type="Pfam" id="PF07478">
    <property type="entry name" value="Dala_Dala_lig_C"/>
    <property type="match status" value="1"/>
</dbReference>
<evidence type="ECO:0000256" key="9">
    <source>
        <dbReference type="ARBA" id="ARBA00023316"/>
    </source>
</evidence>
<evidence type="ECO:0000256" key="10">
    <source>
        <dbReference type="HAMAP-Rule" id="MF_00047"/>
    </source>
</evidence>
<dbReference type="SUPFAM" id="SSF52440">
    <property type="entry name" value="PreATP-grasp domain"/>
    <property type="match status" value="1"/>
</dbReference>
<dbReference type="PANTHER" id="PTHR23132:SF23">
    <property type="entry name" value="D-ALANINE--D-ALANINE LIGASE B"/>
    <property type="match status" value="1"/>
</dbReference>
<proteinExistence type="inferred from homology"/>
<comment type="pathway">
    <text evidence="10">Cell wall biogenesis; peptidoglycan biosynthesis.</text>
</comment>
<evidence type="ECO:0000256" key="1">
    <source>
        <dbReference type="ARBA" id="ARBA00004496"/>
    </source>
</evidence>
<dbReference type="Pfam" id="PF01820">
    <property type="entry name" value="Dala_Dala_lig_N"/>
    <property type="match status" value="2"/>
</dbReference>
<dbReference type="InterPro" id="IPR000291">
    <property type="entry name" value="D-Ala_lig_Van_CS"/>
</dbReference>
<evidence type="ECO:0000313" key="13">
    <source>
        <dbReference type="EMBL" id="SIR65627.1"/>
    </source>
</evidence>
<sequence length="314" mass="34165">MMKVGVIMGGISSEIEVSLNTGKEMMNHLDRNQYEVIPVVFNKPEELVEKVKGLDFALLALHGAYGEDGTIQGMLETLGIPYTGSGVLASSLCMNKDLSKKILRYEGVYTPDWLCWDSLDDYSPEAVERLGYPVMVKPNSGGSSIGMEKVNDEQGLHSAVLKAFMSDTDQSILIERYIVGQEITCSILDGELLPVVGITSASSEWFDYSAKYEEGGADEVVLTLPPELEQSVRRAAMTCYKALKCSVYARVDILLLDGDPYVLEVNTLPGMTSTSLLPKSSAAAGLSFSALLDRIISCSLTERSKNKGVPVHVE</sequence>
<dbReference type="Proteomes" id="UP000186666">
    <property type="component" value="Unassembled WGS sequence"/>
</dbReference>
<keyword evidence="6 11" id="KW-0067">ATP-binding</keyword>
<dbReference type="InterPro" id="IPR011761">
    <property type="entry name" value="ATP-grasp"/>
</dbReference>
<comment type="similarity">
    <text evidence="2 10">Belongs to the D-alanine--D-alanine ligase family.</text>
</comment>